<evidence type="ECO:0000256" key="4">
    <source>
        <dbReference type="SAM" id="MobiDB-lite"/>
    </source>
</evidence>
<dbReference type="InterPro" id="IPR002171">
    <property type="entry name" value="Ribosomal_uL2"/>
</dbReference>
<dbReference type="Gene3D" id="4.10.950.10">
    <property type="entry name" value="Ribosomal protein L2, domain 3"/>
    <property type="match status" value="1"/>
</dbReference>
<sequence>GQKVESGERVEPHTGNCMPLANIPAGLPVHNIEMAPGEGGKLVRSAGRSATLSAKEGNWAHIILPSGEMRRVNIRCRATIGQVGNTEHNRIRVGKAGRTRHKGRRPHNRGSAMNPVDHPMGGGEGRRSGGRDPVSPTGVLAKGGKTRRRRKPTNAHIIRRRISRRYGEAKIPK</sequence>
<dbReference type="NCBIfam" id="TIGR01171">
    <property type="entry name" value="rplB_bact"/>
    <property type="match status" value="1"/>
</dbReference>
<dbReference type="InterPro" id="IPR022669">
    <property type="entry name" value="Ribosomal_uL2_C"/>
</dbReference>
<dbReference type="GO" id="GO:0003723">
    <property type="term" value="F:RNA binding"/>
    <property type="evidence" value="ECO:0007669"/>
    <property type="project" value="InterPro"/>
</dbReference>
<feature type="compositionally biased region" description="Basic residues" evidence="4">
    <location>
        <begin position="95"/>
        <end position="108"/>
    </location>
</feature>
<evidence type="ECO:0000256" key="3">
    <source>
        <dbReference type="ARBA" id="ARBA00023274"/>
    </source>
</evidence>
<dbReference type="GO" id="GO:0016740">
    <property type="term" value="F:transferase activity"/>
    <property type="evidence" value="ECO:0007669"/>
    <property type="project" value="InterPro"/>
</dbReference>
<feature type="non-terminal residue" evidence="6">
    <location>
        <position position="1"/>
    </location>
</feature>
<dbReference type="InterPro" id="IPR014726">
    <property type="entry name" value="Ribosomal_uL2_dom3"/>
</dbReference>
<dbReference type="FunFam" id="2.30.30.30:FF:000001">
    <property type="entry name" value="50S ribosomal protein L2"/>
    <property type="match status" value="1"/>
</dbReference>
<evidence type="ECO:0000313" key="6">
    <source>
        <dbReference type="EMBL" id="GAH60075.1"/>
    </source>
</evidence>
<dbReference type="PROSITE" id="PS00467">
    <property type="entry name" value="RIBOSOMAL_L2"/>
    <property type="match status" value="1"/>
</dbReference>
<dbReference type="InterPro" id="IPR022671">
    <property type="entry name" value="Ribosomal_uL2_CS"/>
</dbReference>
<evidence type="ECO:0000256" key="2">
    <source>
        <dbReference type="ARBA" id="ARBA00022980"/>
    </source>
</evidence>
<reference evidence="6" key="1">
    <citation type="journal article" date="2014" name="Front. Microbiol.">
        <title>High frequency of phylogenetically diverse reductive dehalogenase-homologous genes in deep subseafloor sedimentary metagenomes.</title>
        <authorList>
            <person name="Kawai M."/>
            <person name="Futagami T."/>
            <person name="Toyoda A."/>
            <person name="Takaki Y."/>
            <person name="Nishi S."/>
            <person name="Hori S."/>
            <person name="Arai W."/>
            <person name="Tsubouchi T."/>
            <person name="Morono Y."/>
            <person name="Uchiyama I."/>
            <person name="Ito T."/>
            <person name="Fujiyama A."/>
            <person name="Inagaki F."/>
            <person name="Takami H."/>
        </authorList>
    </citation>
    <scope>NUCLEOTIDE SEQUENCE</scope>
    <source>
        <strain evidence="6">Expedition CK06-06</strain>
    </source>
</reference>
<dbReference type="InterPro" id="IPR014722">
    <property type="entry name" value="Rib_uL2_dom2"/>
</dbReference>
<dbReference type="GO" id="GO:0003735">
    <property type="term" value="F:structural constituent of ribosome"/>
    <property type="evidence" value="ECO:0007669"/>
    <property type="project" value="InterPro"/>
</dbReference>
<feature type="compositionally biased region" description="Basic residues" evidence="4">
    <location>
        <begin position="144"/>
        <end position="154"/>
    </location>
</feature>
<organism evidence="6">
    <name type="scientific">marine sediment metagenome</name>
    <dbReference type="NCBI Taxonomy" id="412755"/>
    <lineage>
        <taxon>unclassified sequences</taxon>
        <taxon>metagenomes</taxon>
        <taxon>ecological metagenomes</taxon>
    </lineage>
</organism>
<name>X1HSP9_9ZZZZ</name>
<dbReference type="InterPro" id="IPR008991">
    <property type="entry name" value="Translation_prot_SH3-like_sf"/>
</dbReference>
<dbReference type="SUPFAM" id="SSF50104">
    <property type="entry name" value="Translation proteins SH3-like domain"/>
    <property type="match status" value="1"/>
</dbReference>
<gene>
    <name evidence="6" type="ORF">S03H2_36993</name>
</gene>
<keyword evidence="3" id="KW-0687">Ribonucleoprotein</keyword>
<proteinExistence type="inferred from homology"/>
<dbReference type="EMBL" id="BARU01022738">
    <property type="protein sequence ID" value="GAH60075.1"/>
    <property type="molecule type" value="Genomic_DNA"/>
</dbReference>
<comment type="caution">
    <text evidence="6">The sequence shown here is derived from an EMBL/GenBank/DDBJ whole genome shotgun (WGS) entry which is preliminary data.</text>
</comment>
<dbReference type="Gene3D" id="2.30.30.30">
    <property type="match status" value="1"/>
</dbReference>
<dbReference type="PANTHER" id="PTHR13691:SF5">
    <property type="entry name" value="LARGE RIBOSOMAL SUBUNIT PROTEIN UL2M"/>
    <property type="match status" value="1"/>
</dbReference>
<dbReference type="FunFam" id="4.10.950.10:FF:000001">
    <property type="entry name" value="50S ribosomal protein L2"/>
    <property type="match status" value="1"/>
</dbReference>
<feature type="domain" description="Large ribosomal subunit protein uL2 C-terminal" evidence="5">
    <location>
        <begin position="12"/>
        <end position="140"/>
    </location>
</feature>
<dbReference type="GO" id="GO:0015934">
    <property type="term" value="C:large ribosomal subunit"/>
    <property type="evidence" value="ECO:0007669"/>
    <property type="project" value="InterPro"/>
</dbReference>
<evidence type="ECO:0000259" key="5">
    <source>
        <dbReference type="SMART" id="SM01382"/>
    </source>
</evidence>
<dbReference type="GO" id="GO:0002181">
    <property type="term" value="P:cytoplasmic translation"/>
    <property type="evidence" value="ECO:0007669"/>
    <property type="project" value="TreeGrafter"/>
</dbReference>
<dbReference type="PANTHER" id="PTHR13691">
    <property type="entry name" value="RIBOSOMAL PROTEIN L2"/>
    <property type="match status" value="1"/>
</dbReference>
<protein>
    <recommendedName>
        <fullName evidence="5">Large ribosomal subunit protein uL2 C-terminal domain-containing protein</fullName>
    </recommendedName>
</protein>
<evidence type="ECO:0000256" key="1">
    <source>
        <dbReference type="ARBA" id="ARBA00005636"/>
    </source>
</evidence>
<comment type="similarity">
    <text evidence="1">Belongs to the universal ribosomal protein uL2 family.</text>
</comment>
<feature type="region of interest" description="Disordered" evidence="4">
    <location>
        <begin position="95"/>
        <end position="154"/>
    </location>
</feature>
<dbReference type="InterPro" id="IPR005880">
    <property type="entry name" value="Ribosomal_uL2_bac/org-type"/>
</dbReference>
<keyword evidence="2" id="KW-0689">Ribosomal protein</keyword>
<dbReference type="Pfam" id="PF03947">
    <property type="entry name" value="Ribosomal_L2_C"/>
    <property type="match status" value="1"/>
</dbReference>
<accession>X1HSP9</accession>
<dbReference type="AlphaFoldDB" id="X1HSP9"/>
<dbReference type="SMART" id="SM01382">
    <property type="entry name" value="Ribosomal_L2_C"/>
    <property type="match status" value="1"/>
</dbReference>